<dbReference type="EMBL" id="FNUJ01000002">
    <property type="protein sequence ID" value="SEF24056.1"/>
    <property type="molecule type" value="Genomic_DNA"/>
</dbReference>
<dbReference type="AlphaFoldDB" id="A0A1H5QDB4"/>
<dbReference type="GO" id="GO:0006355">
    <property type="term" value="P:regulation of DNA-templated transcription"/>
    <property type="evidence" value="ECO:0007669"/>
    <property type="project" value="InterPro"/>
</dbReference>
<organism evidence="4 5">
    <name type="scientific">Amycolatopsis pretoriensis</name>
    <dbReference type="NCBI Taxonomy" id="218821"/>
    <lineage>
        <taxon>Bacteria</taxon>
        <taxon>Bacillati</taxon>
        <taxon>Actinomycetota</taxon>
        <taxon>Actinomycetes</taxon>
        <taxon>Pseudonocardiales</taxon>
        <taxon>Pseudonocardiaceae</taxon>
        <taxon>Amycolatopsis</taxon>
    </lineage>
</organism>
<dbReference type="SUPFAM" id="SSF52540">
    <property type="entry name" value="P-loop containing nucleoside triphosphate hydrolases"/>
    <property type="match status" value="1"/>
</dbReference>
<reference evidence="5" key="1">
    <citation type="submission" date="2016-10" db="EMBL/GenBank/DDBJ databases">
        <authorList>
            <person name="Varghese N."/>
            <person name="Submissions S."/>
        </authorList>
    </citation>
    <scope>NUCLEOTIDE SEQUENCE [LARGE SCALE GENOMIC DNA]</scope>
    <source>
        <strain evidence="5">DSM 44654</strain>
    </source>
</reference>
<dbReference type="CDD" id="cd06170">
    <property type="entry name" value="LuxR_C_like"/>
    <property type="match status" value="1"/>
</dbReference>
<gene>
    <name evidence="4" type="ORF">SAMN05421837_102551</name>
</gene>
<dbReference type="Gene3D" id="1.10.10.10">
    <property type="entry name" value="Winged helix-like DNA-binding domain superfamily/Winged helix DNA-binding domain"/>
    <property type="match status" value="1"/>
</dbReference>
<name>A0A1H5QDB4_9PSEU</name>
<dbReference type="Proteomes" id="UP000198878">
    <property type="component" value="Unassembled WGS sequence"/>
</dbReference>
<sequence>MFSGAEPLVIGVAPIYLLLGNNFYFYYSGVRPLTDGTELLVGRDGELSWLVGWIRDVAAGRGHAVLVDGEPGIGKSALVRAACAAAAAAECQVFWGAGDELGQALPLLPLLDALEITPGSRDPRREAISKLLRGGAVAGQGTDLAAAASEQLIALVDELCEDRPAVLVVDELQWADRTTVAVWSRLARSVRQLPLLLIGVLRPVPRRDDLRSLFRLVGAAERLRLGRLADPAVLELVAALAGGKPGEELAQLADGAAGNPLYLTELVDALSRSSCLAVDTAGVVELTGAATPDSLPEAIADRLGFLPEQAQGVLRAAALLGVGFSVADLVTVTDTPLAELLPALDEARAAGVLVAAGDDLAFRHPLIREALYDEMPTAVRVAWHQAAAWALAEASAPVERVARQLLPMVSTTDSRVPVPAWAVRWLLKVATLLIGQAPVVAVALLRRAVRDAPLDDAVTGALACRLADAYYRVDNIAQAERIASRALDRVRDPDVRVDLHTTVVQCRGSTGRAAESLDALDEALTQPGLEPRHRAKLLVLIARTHRDLGDVATAGEVATAALVELGPAEDRWATGWALHLLSLAAMSRGDWDGALPLFERAMAIVRGDPALIDLTLLLRINQSVTLGALDRLTEALAAAAQARELADRTGSAVRLAQAQGTIGQVLLGAGRWDDALTEVDVVPDDRKEPAVACGDHGVAAIIHFHRGETADAHRRLDLAALHAERLGDRVVDPLARARGLAFEHAGAPDRALAVLTAAMTGEDVSQELLAEAARLAAAAGDKQIVVEIEARVSALAAESPIPHRSALALYCRGLLEQDGTMLLRAADGYRDAGRPLSRARALEAAAVAFAQDRDDDRGSARTAFTHATDVYAELEAQWDVARLRAMFRAFGIRRGPTVKHRQATHGWDSLTPTEGRIAALVVEGMSNPQIAARLYLSPRTVGTHVSHILTKLGVHSRIDIAREAARHQS</sequence>
<evidence type="ECO:0000256" key="1">
    <source>
        <dbReference type="ARBA" id="ARBA00022741"/>
    </source>
</evidence>
<dbReference type="InterPro" id="IPR036388">
    <property type="entry name" value="WH-like_DNA-bd_sf"/>
</dbReference>
<dbReference type="PROSITE" id="PS50043">
    <property type="entry name" value="HTH_LUXR_2"/>
    <property type="match status" value="1"/>
</dbReference>
<keyword evidence="1" id="KW-0547">Nucleotide-binding</keyword>
<keyword evidence="2" id="KW-0067">ATP-binding</keyword>
<dbReference type="InterPro" id="IPR000792">
    <property type="entry name" value="Tscrpt_reg_LuxR_C"/>
</dbReference>
<dbReference type="GO" id="GO:0005737">
    <property type="term" value="C:cytoplasm"/>
    <property type="evidence" value="ECO:0007669"/>
    <property type="project" value="TreeGrafter"/>
</dbReference>
<dbReference type="SMART" id="SM00421">
    <property type="entry name" value="HTH_LUXR"/>
    <property type="match status" value="1"/>
</dbReference>
<dbReference type="InterPro" id="IPR011990">
    <property type="entry name" value="TPR-like_helical_dom_sf"/>
</dbReference>
<proteinExistence type="predicted"/>
<dbReference type="InterPro" id="IPR016032">
    <property type="entry name" value="Sig_transdc_resp-reg_C-effctor"/>
</dbReference>
<feature type="domain" description="HTH luxR-type" evidence="3">
    <location>
        <begin position="903"/>
        <end position="968"/>
    </location>
</feature>
<dbReference type="GO" id="GO:0005524">
    <property type="term" value="F:ATP binding"/>
    <property type="evidence" value="ECO:0007669"/>
    <property type="project" value="UniProtKB-KW"/>
</dbReference>
<dbReference type="Pfam" id="PF13191">
    <property type="entry name" value="AAA_16"/>
    <property type="match status" value="1"/>
</dbReference>
<keyword evidence="5" id="KW-1185">Reference proteome</keyword>
<evidence type="ECO:0000313" key="4">
    <source>
        <dbReference type="EMBL" id="SEF24056.1"/>
    </source>
</evidence>
<dbReference type="Gene3D" id="1.25.40.10">
    <property type="entry name" value="Tetratricopeptide repeat domain"/>
    <property type="match status" value="2"/>
</dbReference>
<dbReference type="PANTHER" id="PTHR16305:SF35">
    <property type="entry name" value="TRANSCRIPTIONAL ACTIVATOR DOMAIN"/>
    <property type="match status" value="1"/>
</dbReference>
<dbReference type="GO" id="GO:0004016">
    <property type="term" value="F:adenylate cyclase activity"/>
    <property type="evidence" value="ECO:0007669"/>
    <property type="project" value="TreeGrafter"/>
</dbReference>
<dbReference type="PROSITE" id="PS00622">
    <property type="entry name" value="HTH_LUXR_1"/>
    <property type="match status" value="1"/>
</dbReference>
<dbReference type="InterPro" id="IPR003593">
    <property type="entry name" value="AAA+_ATPase"/>
</dbReference>
<dbReference type="Pfam" id="PF00196">
    <property type="entry name" value="GerE"/>
    <property type="match status" value="1"/>
</dbReference>
<dbReference type="STRING" id="218821.SAMN05421837_102551"/>
<evidence type="ECO:0000256" key="2">
    <source>
        <dbReference type="ARBA" id="ARBA00022840"/>
    </source>
</evidence>
<protein>
    <submittedName>
        <fullName evidence="4">Regulatory protein, luxR family</fullName>
    </submittedName>
</protein>
<dbReference type="SMART" id="SM00382">
    <property type="entry name" value="AAA"/>
    <property type="match status" value="1"/>
</dbReference>
<dbReference type="SUPFAM" id="SSF48452">
    <property type="entry name" value="TPR-like"/>
    <property type="match status" value="2"/>
</dbReference>
<dbReference type="SUPFAM" id="SSF46894">
    <property type="entry name" value="C-terminal effector domain of the bipartite response regulators"/>
    <property type="match status" value="1"/>
</dbReference>
<evidence type="ECO:0000259" key="3">
    <source>
        <dbReference type="PROSITE" id="PS50043"/>
    </source>
</evidence>
<evidence type="ECO:0000313" key="5">
    <source>
        <dbReference type="Proteomes" id="UP000198878"/>
    </source>
</evidence>
<dbReference type="Gene3D" id="3.40.50.300">
    <property type="entry name" value="P-loop containing nucleotide triphosphate hydrolases"/>
    <property type="match status" value="1"/>
</dbReference>
<dbReference type="InterPro" id="IPR041664">
    <property type="entry name" value="AAA_16"/>
</dbReference>
<accession>A0A1H5QDB4</accession>
<dbReference type="InterPro" id="IPR027417">
    <property type="entry name" value="P-loop_NTPase"/>
</dbReference>
<dbReference type="GO" id="GO:0003677">
    <property type="term" value="F:DNA binding"/>
    <property type="evidence" value="ECO:0007669"/>
    <property type="project" value="InterPro"/>
</dbReference>
<dbReference type="PANTHER" id="PTHR16305">
    <property type="entry name" value="TESTICULAR SOLUBLE ADENYLYL CYCLASE"/>
    <property type="match status" value="1"/>
</dbReference>
<dbReference type="PRINTS" id="PR00038">
    <property type="entry name" value="HTHLUXR"/>
</dbReference>